<keyword evidence="6 9" id="KW-0812">Transmembrane</keyword>
<reference evidence="12" key="1">
    <citation type="submission" date="2017-02" db="EMBL/GenBank/DDBJ databases">
        <authorList>
            <person name="Varghese N."/>
            <person name="Submissions S."/>
        </authorList>
    </citation>
    <scope>NUCLEOTIDE SEQUENCE [LARGE SCALE GENOMIC DNA]</scope>
    <source>
        <strain evidence="12">ATCC 25662</strain>
    </source>
</reference>
<evidence type="ECO:0000313" key="11">
    <source>
        <dbReference type="EMBL" id="SJZ96146.1"/>
    </source>
</evidence>
<dbReference type="InterPro" id="IPR003352">
    <property type="entry name" value="PTS_EIIC"/>
</dbReference>
<dbReference type="GO" id="GO:0009401">
    <property type="term" value="P:phosphoenolpyruvate-dependent sugar phosphotransferase system"/>
    <property type="evidence" value="ECO:0007669"/>
    <property type="project" value="UniProtKB-KW"/>
</dbReference>
<evidence type="ECO:0000256" key="7">
    <source>
        <dbReference type="ARBA" id="ARBA00022989"/>
    </source>
</evidence>
<dbReference type="Pfam" id="PF02378">
    <property type="entry name" value="PTS_EIIC"/>
    <property type="match status" value="1"/>
</dbReference>
<evidence type="ECO:0000256" key="9">
    <source>
        <dbReference type="SAM" id="Phobius"/>
    </source>
</evidence>
<feature type="transmembrane region" description="Helical" evidence="9">
    <location>
        <begin position="12"/>
        <end position="34"/>
    </location>
</feature>
<keyword evidence="7 9" id="KW-1133">Transmembrane helix</keyword>
<comment type="subcellular location">
    <subcellularLocation>
        <location evidence="1">Cell inner membrane</location>
        <topology evidence="1">Multi-pass membrane protein</topology>
    </subcellularLocation>
</comment>
<feature type="transmembrane region" description="Helical" evidence="9">
    <location>
        <begin position="83"/>
        <end position="109"/>
    </location>
</feature>
<gene>
    <name evidence="11" type="ORF">SAMN02745191_2230</name>
</gene>
<evidence type="ECO:0000313" key="12">
    <source>
        <dbReference type="Proteomes" id="UP000243297"/>
    </source>
</evidence>
<evidence type="ECO:0000256" key="1">
    <source>
        <dbReference type="ARBA" id="ARBA00004429"/>
    </source>
</evidence>
<evidence type="ECO:0000256" key="6">
    <source>
        <dbReference type="ARBA" id="ARBA00022692"/>
    </source>
</evidence>
<feature type="transmembrane region" description="Helical" evidence="9">
    <location>
        <begin position="211"/>
        <end position="231"/>
    </location>
</feature>
<dbReference type="GO" id="GO:0005351">
    <property type="term" value="F:carbohydrate:proton symporter activity"/>
    <property type="evidence" value="ECO:0007669"/>
    <property type="project" value="InterPro"/>
</dbReference>
<keyword evidence="3" id="KW-1003">Cell membrane</keyword>
<feature type="transmembrane region" description="Helical" evidence="9">
    <location>
        <begin position="270"/>
        <end position="288"/>
    </location>
</feature>
<dbReference type="GO" id="GO:0005886">
    <property type="term" value="C:plasma membrane"/>
    <property type="evidence" value="ECO:0007669"/>
    <property type="project" value="UniProtKB-SubCell"/>
</dbReference>
<dbReference type="NCBIfam" id="TIGR01427">
    <property type="entry name" value="PTS_IIC_fructo"/>
    <property type="match status" value="1"/>
</dbReference>
<feature type="domain" description="PTS EIIC type-2" evidence="10">
    <location>
        <begin position="6"/>
        <end position="340"/>
    </location>
</feature>
<dbReference type="InterPro" id="IPR013014">
    <property type="entry name" value="PTS_EIIC_2"/>
</dbReference>
<accession>A0A1T4PXT6</accession>
<keyword evidence="12" id="KW-1185">Reference proteome</keyword>
<evidence type="ECO:0000256" key="5">
    <source>
        <dbReference type="ARBA" id="ARBA00022683"/>
    </source>
</evidence>
<dbReference type="GO" id="GO:0008982">
    <property type="term" value="F:protein-N(PI)-phosphohistidine-sugar phosphotransferase activity"/>
    <property type="evidence" value="ECO:0007669"/>
    <property type="project" value="InterPro"/>
</dbReference>
<organism evidence="11 12">
    <name type="scientific">Anaerorhabdus furcosa</name>
    <dbReference type="NCBI Taxonomy" id="118967"/>
    <lineage>
        <taxon>Bacteria</taxon>
        <taxon>Bacillati</taxon>
        <taxon>Bacillota</taxon>
        <taxon>Erysipelotrichia</taxon>
        <taxon>Erysipelotrichales</taxon>
        <taxon>Erysipelotrichaceae</taxon>
        <taxon>Anaerorhabdus</taxon>
    </lineage>
</organism>
<keyword evidence="5" id="KW-0598">Phosphotransferase system</keyword>
<sequence length="350" mass="36452">MKFKDIYKHILTGVGYMIPIICLGGILQSFGTMLGGVGVGSAEGTFAYLLYTAGSLAMSMVVPTLAAYTAYSICDRPGIAPGFLIGLLSVNYKIGFIGGIIGGLLVGYFCKLVKDKLPLPKNLKSLLPLLILPILGGLFSILIMHYVLGPVLGGFQQILISLFTGMTSGSKVLFGVVLGVLMGVDLGGPVTKAGTTVANGLVADGIIGPEGAKVCIGCVAPIALGLSALFFDKKKYTLEEREQAISAIVLGTAQVGEGGLPYLIRDPLHVMPATIIGSAITGAIAMYFDVGSAVMMGGFFAFPVMENVWPGAFIAVGVGVLSTIAVLHFTKKKVPEEVVEDDSDFEVNFG</sequence>
<name>A0A1T4PXT6_9FIRM</name>
<evidence type="ECO:0000256" key="8">
    <source>
        <dbReference type="ARBA" id="ARBA00023136"/>
    </source>
</evidence>
<keyword evidence="8 9" id="KW-0472">Membrane</keyword>
<keyword evidence="2" id="KW-0813">Transport</keyword>
<proteinExistence type="predicted"/>
<feature type="transmembrane region" description="Helical" evidence="9">
    <location>
        <begin position="129"/>
        <end position="152"/>
    </location>
</feature>
<evidence type="ECO:0000256" key="3">
    <source>
        <dbReference type="ARBA" id="ARBA00022475"/>
    </source>
</evidence>
<dbReference type="STRING" id="118967.SAMN02745191_2230"/>
<evidence type="ECO:0000259" key="10">
    <source>
        <dbReference type="PROSITE" id="PS51104"/>
    </source>
</evidence>
<dbReference type="AlphaFoldDB" id="A0A1T4PXT6"/>
<dbReference type="PROSITE" id="PS51104">
    <property type="entry name" value="PTS_EIIC_TYPE_2"/>
    <property type="match status" value="1"/>
</dbReference>
<dbReference type="InterPro" id="IPR050864">
    <property type="entry name" value="Bacterial_PTS_Sugar_Transport"/>
</dbReference>
<keyword evidence="4" id="KW-0762">Sugar transport</keyword>
<dbReference type="Proteomes" id="UP000243297">
    <property type="component" value="Unassembled WGS sequence"/>
</dbReference>
<dbReference type="GO" id="GO:0090563">
    <property type="term" value="F:protein-phosphocysteine-sugar phosphotransferase activity"/>
    <property type="evidence" value="ECO:0007669"/>
    <property type="project" value="TreeGrafter"/>
</dbReference>
<dbReference type="RefSeq" id="WP_078712621.1">
    <property type="nucleotide sequence ID" value="NZ_FUWY01000007.1"/>
</dbReference>
<feature type="transmembrane region" description="Helical" evidence="9">
    <location>
        <begin position="46"/>
        <end position="71"/>
    </location>
</feature>
<evidence type="ECO:0000256" key="4">
    <source>
        <dbReference type="ARBA" id="ARBA00022597"/>
    </source>
</evidence>
<dbReference type="OrthoDB" id="9782569at2"/>
<dbReference type="EMBL" id="FUWY01000007">
    <property type="protein sequence ID" value="SJZ96146.1"/>
    <property type="molecule type" value="Genomic_DNA"/>
</dbReference>
<dbReference type="PANTHER" id="PTHR30505">
    <property type="entry name" value="FRUCTOSE-LIKE PERMEASE"/>
    <property type="match status" value="1"/>
</dbReference>
<feature type="transmembrane region" description="Helical" evidence="9">
    <location>
        <begin position="308"/>
        <end position="327"/>
    </location>
</feature>
<dbReference type="PANTHER" id="PTHR30505:SF0">
    <property type="entry name" value="FRUCTOSE-LIKE PTS SYSTEM EIIBC COMPONENT-RELATED"/>
    <property type="match status" value="1"/>
</dbReference>
<dbReference type="InterPro" id="IPR006327">
    <property type="entry name" value="PTS_IIC_fruc"/>
</dbReference>
<protein>
    <submittedName>
        <fullName evidence="11">PTS system, fructose-specific IIC component</fullName>
    </submittedName>
</protein>
<evidence type="ECO:0000256" key="2">
    <source>
        <dbReference type="ARBA" id="ARBA00022448"/>
    </source>
</evidence>